<evidence type="ECO:0000256" key="3">
    <source>
        <dbReference type="ARBA" id="ARBA00022729"/>
    </source>
</evidence>
<evidence type="ECO:0000313" key="6">
    <source>
        <dbReference type="EMBL" id="OZI29893.1"/>
    </source>
</evidence>
<dbReference type="OrthoDB" id="8892982at2"/>
<sequence length="335" mass="35757">MRAWFRYSSVAGALVAALAVSAGAHAASKITIMVGGIDKIIYLPPKLTENLGYFKDEGLDVELQSQQAGVNAENQLVAGAVEAVVGYYDHSIDLQSKGKEIKSIVQFGLVPGAMMMVRSDEAGTIKSFADIKGKTIGVTGLGSSSSFLAQYLALKGGHPSGDYTMLPVGAGSTLIAAMKQKRIDVAWTTEPTTSQLLSTGEAKPIVDLVTADGTRQALDGLYPAASLYVRSDWAASHKDEAAKLAKAFVRTLHFIQTHTPEEIADKMPTDYYGGNKALYVQAMKASIPMFSPDGRMPQGGPETALKVLQAFSPNLKGKTIDLSRTYTNEFVDQVK</sequence>
<comment type="caution">
    <text evidence="6">The sequence shown here is derived from an EMBL/GenBank/DDBJ whole genome shotgun (WGS) entry which is preliminary data.</text>
</comment>
<dbReference type="GO" id="GO:0042918">
    <property type="term" value="P:alkanesulfonate transmembrane transport"/>
    <property type="evidence" value="ECO:0007669"/>
    <property type="project" value="TreeGrafter"/>
</dbReference>
<dbReference type="Gene3D" id="3.40.190.10">
    <property type="entry name" value="Periplasmic binding protein-like II"/>
    <property type="match status" value="2"/>
</dbReference>
<dbReference type="AlphaFoldDB" id="A0A261S041"/>
<keyword evidence="7" id="KW-1185">Reference proteome</keyword>
<evidence type="ECO:0000256" key="1">
    <source>
        <dbReference type="ARBA" id="ARBA00004418"/>
    </source>
</evidence>
<accession>A0A261S041</accession>
<dbReference type="SUPFAM" id="SSF53850">
    <property type="entry name" value="Periplasmic binding protein-like II"/>
    <property type="match status" value="1"/>
</dbReference>
<feature type="domain" description="SsuA/THI5-like" evidence="5">
    <location>
        <begin position="49"/>
        <end position="258"/>
    </location>
</feature>
<dbReference type="EMBL" id="NEVM01000005">
    <property type="protein sequence ID" value="OZI29893.1"/>
    <property type="molecule type" value="Genomic_DNA"/>
</dbReference>
<evidence type="ECO:0000313" key="7">
    <source>
        <dbReference type="Proteomes" id="UP000216020"/>
    </source>
</evidence>
<dbReference type="RefSeq" id="WP_094854332.1">
    <property type="nucleotide sequence ID" value="NZ_NEVM01000005.1"/>
</dbReference>
<dbReference type="Proteomes" id="UP000216020">
    <property type="component" value="Unassembled WGS sequence"/>
</dbReference>
<evidence type="ECO:0000256" key="2">
    <source>
        <dbReference type="ARBA" id="ARBA00010742"/>
    </source>
</evidence>
<evidence type="ECO:0000259" key="5">
    <source>
        <dbReference type="Pfam" id="PF09084"/>
    </source>
</evidence>
<dbReference type="Pfam" id="PF09084">
    <property type="entry name" value="NMT1"/>
    <property type="match status" value="1"/>
</dbReference>
<comment type="subcellular location">
    <subcellularLocation>
        <location evidence="1">Periplasm</location>
    </subcellularLocation>
</comment>
<evidence type="ECO:0000256" key="4">
    <source>
        <dbReference type="SAM" id="SignalP"/>
    </source>
</evidence>
<dbReference type="GO" id="GO:0042597">
    <property type="term" value="C:periplasmic space"/>
    <property type="evidence" value="ECO:0007669"/>
    <property type="project" value="UniProtKB-SubCell"/>
</dbReference>
<feature type="chain" id="PRO_5012763128" evidence="4">
    <location>
        <begin position="27"/>
        <end position="335"/>
    </location>
</feature>
<gene>
    <name evidence="6" type="ORF">CAL29_17485</name>
</gene>
<name>A0A261S041_9BORD</name>
<comment type="similarity">
    <text evidence="2">Belongs to the bacterial solute-binding protein SsuA/TauA family.</text>
</comment>
<reference evidence="7" key="1">
    <citation type="submission" date="2017-05" db="EMBL/GenBank/DDBJ databases">
        <title>Complete and WGS of Bordetella genogroups.</title>
        <authorList>
            <person name="Spilker T."/>
            <person name="Lipuma J."/>
        </authorList>
    </citation>
    <scope>NUCLEOTIDE SEQUENCE [LARGE SCALE GENOMIC DNA]</scope>
    <source>
        <strain evidence="7">AU16122</strain>
    </source>
</reference>
<dbReference type="PANTHER" id="PTHR30024">
    <property type="entry name" value="ALIPHATIC SULFONATES-BINDING PROTEIN-RELATED"/>
    <property type="match status" value="1"/>
</dbReference>
<keyword evidence="3 4" id="KW-0732">Signal</keyword>
<organism evidence="6 7">
    <name type="scientific">Bordetella genomosp. 10</name>
    <dbReference type="NCBI Taxonomy" id="1416804"/>
    <lineage>
        <taxon>Bacteria</taxon>
        <taxon>Pseudomonadati</taxon>
        <taxon>Pseudomonadota</taxon>
        <taxon>Betaproteobacteria</taxon>
        <taxon>Burkholderiales</taxon>
        <taxon>Alcaligenaceae</taxon>
        <taxon>Bordetella</taxon>
    </lineage>
</organism>
<dbReference type="PANTHER" id="PTHR30024:SF47">
    <property type="entry name" value="TAURINE-BINDING PERIPLASMIC PROTEIN"/>
    <property type="match status" value="1"/>
</dbReference>
<proteinExistence type="inferred from homology"/>
<feature type="signal peptide" evidence="4">
    <location>
        <begin position="1"/>
        <end position="26"/>
    </location>
</feature>
<protein>
    <submittedName>
        <fullName evidence="6">Nitrate ABC transporter substrate-binding protein</fullName>
    </submittedName>
</protein>
<dbReference type="InterPro" id="IPR015168">
    <property type="entry name" value="SsuA/THI5"/>
</dbReference>